<evidence type="ECO:0000313" key="1">
    <source>
        <dbReference type="EMBL" id="EFN87672.1"/>
    </source>
</evidence>
<accession>E2B9F9</accession>
<proteinExistence type="predicted"/>
<organism evidence="2">
    <name type="scientific">Harpegnathos saltator</name>
    <name type="common">Jerdon's jumping ant</name>
    <dbReference type="NCBI Taxonomy" id="610380"/>
    <lineage>
        <taxon>Eukaryota</taxon>
        <taxon>Metazoa</taxon>
        <taxon>Ecdysozoa</taxon>
        <taxon>Arthropoda</taxon>
        <taxon>Hexapoda</taxon>
        <taxon>Insecta</taxon>
        <taxon>Pterygota</taxon>
        <taxon>Neoptera</taxon>
        <taxon>Endopterygota</taxon>
        <taxon>Hymenoptera</taxon>
        <taxon>Apocrita</taxon>
        <taxon>Aculeata</taxon>
        <taxon>Formicoidea</taxon>
        <taxon>Formicidae</taxon>
        <taxon>Ponerinae</taxon>
        <taxon>Ponerini</taxon>
        <taxon>Harpegnathos</taxon>
    </lineage>
</organism>
<reference evidence="1 2" key="1">
    <citation type="journal article" date="2010" name="Science">
        <title>Genomic comparison of the ants Camponotus floridanus and Harpegnathos saltator.</title>
        <authorList>
            <person name="Bonasio R."/>
            <person name="Zhang G."/>
            <person name="Ye C."/>
            <person name="Mutti N.S."/>
            <person name="Fang X."/>
            <person name="Qin N."/>
            <person name="Donahue G."/>
            <person name="Yang P."/>
            <person name="Li Q."/>
            <person name="Li C."/>
            <person name="Zhang P."/>
            <person name="Huang Z."/>
            <person name="Berger S.L."/>
            <person name="Reinberg D."/>
            <person name="Wang J."/>
            <person name="Liebig J."/>
        </authorList>
    </citation>
    <scope>NUCLEOTIDE SEQUENCE [LARGE SCALE GENOMIC DNA]</scope>
    <source>
        <strain evidence="1 2">R22 G/1</strain>
    </source>
</reference>
<sequence length="61" mass="7135">GGVLLYIDRRIKFEIIAIEACEKNLWTIIVQMKDRNYIGIIMMVYHSPNGKDASFIDFLEE</sequence>
<dbReference type="InParanoid" id="E2B9F9"/>
<evidence type="ECO:0000313" key="2">
    <source>
        <dbReference type="Proteomes" id="UP000008237"/>
    </source>
</evidence>
<gene>
    <name evidence="1" type="ORF">EAI_01350</name>
</gene>
<feature type="non-terminal residue" evidence="1">
    <location>
        <position position="1"/>
    </location>
</feature>
<dbReference type="AlphaFoldDB" id="E2B9F9"/>
<dbReference type="EMBL" id="GL446510">
    <property type="protein sequence ID" value="EFN87672.1"/>
    <property type="molecule type" value="Genomic_DNA"/>
</dbReference>
<protein>
    <submittedName>
        <fullName evidence="1">Uncharacterized protein</fullName>
    </submittedName>
</protein>
<dbReference type="Proteomes" id="UP000008237">
    <property type="component" value="Unassembled WGS sequence"/>
</dbReference>
<keyword evidence="2" id="KW-1185">Reference proteome</keyword>
<feature type="non-terminal residue" evidence="1">
    <location>
        <position position="61"/>
    </location>
</feature>
<name>E2B9F9_HARSA</name>